<feature type="compositionally biased region" description="Basic and acidic residues" evidence="1">
    <location>
        <begin position="56"/>
        <end position="71"/>
    </location>
</feature>
<dbReference type="OrthoDB" id="2444812at2759"/>
<dbReference type="Proteomes" id="UP000016933">
    <property type="component" value="Unassembled WGS sequence"/>
</dbReference>
<evidence type="ECO:0000313" key="2">
    <source>
        <dbReference type="EMBL" id="EME43147.1"/>
    </source>
</evidence>
<feature type="compositionally biased region" description="Basic and acidic residues" evidence="1">
    <location>
        <begin position="244"/>
        <end position="263"/>
    </location>
</feature>
<reference evidence="3" key="1">
    <citation type="journal article" date="2012" name="PLoS Genet.">
        <title>The genomes of the fungal plant pathogens Cladosporium fulvum and Dothistroma septosporum reveal adaptation to different hosts and lifestyles but also signatures of common ancestry.</title>
        <authorList>
            <person name="de Wit P.J.G.M."/>
            <person name="van der Burgt A."/>
            <person name="Oekmen B."/>
            <person name="Stergiopoulos I."/>
            <person name="Abd-Elsalam K.A."/>
            <person name="Aerts A.L."/>
            <person name="Bahkali A.H."/>
            <person name="Beenen H.G."/>
            <person name="Chettri P."/>
            <person name="Cox M.P."/>
            <person name="Datema E."/>
            <person name="de Vries R.P."/>
            <person name="Dhillon B."/>
            <person name="Ganley A.R."/>
            <person name="Griffiths S.A."/>
            <person name="Guo Y."/>
            <person name="Hamelin R.C."/>
            <person name="Henrissat B."/>
            <person name="Kabir M.S."/>
            <person name="Jashni M.K."/>
            <person name="Kema G."/>
            <person name="Klaubauf S."/>
            <person name="Lapidus A."/>
            <person name="Levasseur A."/>
            <person name="Lindquist E."/>
            <person name="Mehrabi R."/>
            <person name="Ohm R.A."/>
            <person name="Owen T.J."/>
            <person name="Salamov A."/>
            <person name="Schwelm A."/>
            <person name="Schijlen E."/>
            <person name="Sun H."/>
            <person name="van den Burg H.A."/>
            <person name="van Ham R.C.H.J."/>
            <person name="Zhang S."/>
            <person name="Goodwin S.B."/>
            <person name="Grigoriev I.V."/>
            <person name="Collemare J."/>
            <person name="Bradshaw R.E."/>
        </authorList>
    </citation>
    <scope>NUCLEOTIDE SEQUENCE [LARGE SCALE GENOMIC DNA]</scope>
    <source>
        <strain evidence="3">NZE10 / CBS 128990</strain>
    </source>
</reference>
<name>M2XKW5_DOTSN</name>
<organism evidence="2 3">
    <name type="scientific">Dothistroma septosporum (strain NZE10 / CBS 128990)</name>
    <name type="common">Red band needle blight fungus</name>
    <name type="synonym">Mycosphaerella pini</name>
    <dbReference type="NCBI Taxonomy" id="675120"/>
    <lineage>
        <taxon>Eukaryota</taxon>
        <taxon>Fungi</taxon>
        <taxon>Dikarya</taxon>
        <taxon>Ascomycota</taxon>
        <taxon>Pezizomycotina</taxon>
        <taxon>Dothideomycetes</taxon>
        <taxon>Dothideomycetidae</taxon>
        <taxon>Mycosphaerellales</taxon>
        <taxon>Mycosphaerellaceae</taxon>
        <taxon>Dothistroma</taxon>
    </lineage>
</organism>
<gene>
    <name evidence="2" type="ORF">DOTSEDRAFT_72504</name>
</gene>
<dbReference type="EMBL" id="KB446540">
    <property type="protein sequence ID" value="EME43147.1"/>
    <property type="molecule type" value="Genomic_DNA"/>
</dbReference>
<feature type="compositionally biased region" description="Polar residues" evidence="1">
    <location>
        <begin position="125"/>
        <end position="135"/>
    </location>
</feature>
<feature type="region of interest" description="Disordered" evidence="1">
    <location>
        <begin position="1"/>
        <end position="80"/>
    </location>
</feature>
<dbReference type="eggNOG" id="ENOG502RXNF">
    <property type="taxonomic scope" value="Eukaryota"/>
</dbReference>
<feature type="region of interest" description="Disordered" evidence="1">
    <location>
        <begin position="244"/>
        <end position="269"/>
    </location>
</feature>
<protein>
    <recommendedName>
        <fullName evidence="4">WW domain-containing protein</fullName>
    </recommendedName>
</protein>
<evidence type="ECO:0008006" key="4">
    <source>
        <dbReference type="Google" id="ProtNLM"/>
    </source>
</evidence>
<evidence type="ECO:0000256" key="1">
    <source>
        <dbReference type="SAM" id="MobiDB-lite"/>
    </source>
</evidence>
<keyword evidence="3" id="KW-1185">Reference proteome</keyword>
<dbReference type="OMA" id="AYESTMA"/>
<feature type="region of interest" description="Disordered" evidence="1">
    <location>
        <begin position="125"/>
        <end position="162"/>
    </location>
</feature>
<sequence length="283" mass="31571">MAQDDGNKMKGVAQDAREPTAADASIKPVMDQPEDATANTPVKSNEAEEDQSNEAQRGDNLEKKPSDEESKAKHRWFKCPADPGTYGSDQYYYVHADTQESRWLEPEQPYWIFNVETGEADTTAGLQTPATSLKSTSEKRSGPVPLEEWEDSMGYNPKVHGNYDPNAAYAQVHHQKRAEEQAAIVDPYAATPGTAAYESTMALNRFSGSVQKQDLGPERHSDAAKSGRQMNAFFDVDAAANAHEGRSLKEERQSKKLSKEEVKAFNQARKEKKMKKRMAFYKS</sequence>
<reference evidence="2 3" key="2">
    <citation type="journal article" date="2012" name="PLoS Pathog.">
        <title>Diverse lifestyles and strategies of plant pathogenesis encoded in the genomes of eighteen Dothideomycetes fungi.</title>
        <authorList>
            <person name="Ohm R.A."/>
            <person name="Feau N."/>
            <person name="Henrissat B."/>
            <person name="Schoch C.L."/>
            <person name="Horwitz B.A."/>
            <person name="Barry K.W."/>
            <person name="Condon B.J."/>
            <person name="Copeland A.C."/>
            <person name="Dhillon B."/>
            <person name="Glaser F."/>
            <person name="Hesse C.N."/>
            <person name="Kosti I."/>
            <person name="LaButti K."/>
            <person name="Lindquist E.A."/>
            <person name="Lucas S."/>
            <person name="Salamov A.A."/>
            <person name="Bradshaw R.E."/>
            <person name="Ciuffetti L."/>
            <person name="Hamelin R.C."/>
            <person name="Kema G.H.J."/>
            <person name="Lawrence C."/>
            <person name="Scott J.A."/>
            <person name="Spatafora J.W."/>
            <person name="Turgeon B.G."/>
            <person name="de Wit P.J.G.M."/>
            <person name="Zhong S."/>
            <person name="Goodwin S.B."/>
            <person name="Grigoriev I.V."/>
        </authorList>
    </citation>
    <scope>NUCLEOTIDE SEQUENCE [LARGE SCALE GENOMIC DNA]</scope>
    <source>
        <strain evidence="3">NZE10 / CBS 128990</strain>
    </source>
</reference>
<proteinExistence type="predicted"/>
<accession>M2XKW5</accession>
<dbReference type="HOGENOM" id="CLU_061843_2_0_1"/>
<evidence type="ECO:0000313" key="3">
    <source>
        <dbReference type="Proteomes" id="UP000016933"/>
    </source>
</evidence>
<dbReference type="AlphaFoldDB" id="M2XKW5"/>